<gene>
    <name evidence="2" type="ORF">EI427_25450</name>
</gene>
<evidence type="ECO:0000259" key="1">
    <source>
        <dbReference type="Pfam" id="PF01521"/>
    </source>
</evidence>
<accession>A0A3Q9FQX3</accession>
<keyword evidence="3" id="KW-1185">Reference proteome</keyword>
<dbReference type="Pfam" id="PF01521">
    <property type="entry name" value="Fe-S_biosyn"/>
    <property type="match status" value="1"/>
</dbReference>
<dbReference type="EMBL" id="CP034563">
    <property type="protein sequence ID" value="AZQ65562.1"/>
    <property type="molecule type" value="Genomic_DNA"/>
</dbReference>
<dbReference type="InterPro" id="IPR000361">
    <property type="entry name" value="ATAP_core_dom"/>
</dbReference>
<evidence type="ECO:0000313" key="3">
    <source>
        <dbReference type="Proteomes" id="UP000267268"/>
    </source>
</evidence>
<dbReference type="Proteomes" id="UP000267268">
    <property type="component" value="Chromosome 2"/>
</dbReference>
<name>A0A3Q9FQX3_9BACT</name>
<dbReference type="KEGG" id="fll:EI427_25450"/>
<reference evidence="2 3" key="1">
    <citation type="submission" date="2018-12" db="EMBL/GenBank/DDBJ databases">
        <title>Flammeovirga pectinis sp. nov., isolated from the gut of the Korean scallop, Patinopecten yessoensis.</title>
        <authorList>
            <person name="Bae J.-W."/>
            <person name="Jeong Y.-S."/>
            <person name="Kang W."/>
        </authorList>
    </citation>
    <scope>NUCLEOTIDE SEQUENCE [LARGE SCALE GENOMIC DNA]</scope>
    <source>
        <strain evidence="2 3">L12M1</strain>
    </source>
</reference>
<dbReference type="AlphaFoldDB" id="A0A3Q9FQX3"/>
<sequence length="248" mass="28406">MKVKKRSAKDKWLNHFYSKNEDGSYAFIVTSLINNQDTLVIKKSDYTMNTSSQIITFNNSSSLSEEYSYYGQISSESDTFNISNIVSSFNKKNMILSGLKVLNASYIKSIITKTCTSNDFVSKIRYNGGKLPIDISKEAYLDNVNTIDYNSTKVSLKLNIDKENLNTQITINFEKKEEGDVVHKLSHRIEYQNNALSDFNYRAALENTSLNKLYSDDIKSRQVTGITTVTEALESDPNYIYYDYYLKL</sequence>
<proteinExistence type="predicted"/>
<evidence type="ECO:0000313" key="2">
    <source>
        <dbReference type="EMBL" id="AZQ65562.1"/>
    </source>
</evidence>
<feature type="domain" description="Core" evidence="1">
    <location>
        <begin position="118"/>
        <end position="172"/>
    </location>
</feature>
<protein>
    <recommendedName>
        <fullName evidence="1">Core domain-containing protein</fullName>
    </recommendedName>
</protein>
<dbReference type="OrthoDB" id="9826582at2"/>
<organism evidence="2 3">
    <name type="scientific">Flammeovirga pectinis</name>
    <dbReference type="NCBI Taxonomy" id="2494373"/>
    <lineage>
        <taxon>Bacteria</taxon>
        <taxon>Pseudomonadati</taxon>
        <taxon>Bacteroidota</taxon>
        <taxon>Cytophagia</taxon>
        <taxon>Cytophagales</taxon>
        <taxon>Flammeovirgaceae</taxon>
        <taxon>Flammeovirga</taxon>
    </lineage>
</organism>
<dbReference type="RefSeq" id="WP_126620394.1">
    <property type="nucleotide sequence ID" value="NZ_CP034563.1"/>
</dbReference>